<feature type="transmembrane region" description="Helical" evidence="1">
    <location>
        <begin position="21"/>
        <end position="41"/>
    </location>
</feature>
<sequence length="84" mass="9121">MTPTLPTLARRHQQLSAALTAAAIALFLLAALFHLLIYFGVPLAVSLAVLPLLGLHGLVTAALTAVVFIVWWLLLALLDRLRRK</sequence>
<evidence type="ECO:0000313" key="3">
    <source>
        <dbReference type="Proteomes" id="UP000250990"/>
    </source>
</evidence>
<proteinExistence type="predicted"/>
<keyword evidence="1" id="KW-1133">Transmembrane helix</keyword>
<name>A0A2Z4Q7F6_9CAUD</name>
<evidence type="ECO:0000256" key="1">
    <source>
        <dbReference type="SAM" id="Phobius"/>
    </source>
</evidence>
<evidence type="ECO:0000313" key="2">
    <source>
        <dbReference type="EMBL" id="AWY05729.1"/>
    </source>
</evidence>
<protein>
    <submittedName>
        <fullName evidence="2">Uncharacterized protein</fullName>
    </submittedName>
</protein>
<accession>A0A2Z4Q7F6</accession>
<gene>
    <name evidence="2" type="primary">42</name>
    <name evidence="2" type="ORF">PBI_PERCIVAL_42</name>
</gene>
<keyword evidence="3" id="KW-1185">Reference proteome</keyword>
<dbReference type="EMBL" id="MH271308">
    <property type="protein sequence ID" value="AWY05729.1"/>
    <property type="molecule type" value="Genomic_DNA"/>
</dbReference>
<feature type="transmembrane region" description="Helical" evidence="1">
    <location>
        <begin position="53"/>
        <end position="78"/>
    </location>
</feature>
<keyword evidence="1" id="KW-0472">Membrane</keyword>
<reference evidence="3" key="1">
    <citation type="submission" date="2018-04" db="EMBL/GenBank/DDBJ databases">
        <authorList>
            <person name="Go L.Y."/>
            <person name="Mitchell J.A."/>
        </authorList>
    </citation>
    <scope>NUCLEOTIDE SEQUENCE [LARGE SCALE GENOMIC DNA]</scope>
</reference>
<organism evidence="2 3">
    <name type="scientific">Microbacterium phage Percival</name>
    <dbReference type="NCBI Taxonomy" id="2201439"/>
    <lineage>
        <taxon>Viruses</taxon>
        <taxon>Duplodnaviria</taxon>
        <taxon>Heunggongvirae</taxon>
        <taxon>Uroviricota</taxon>
        <taxon>Caudoviricetes</taxon>
        <taxon>Casidaviridae</taxon>
        <taxon>Percivalvirus</taxon>
        <taxon>Percivalvirus percival</taxon>
    </lineage>
</organism>
<dbReference type="Proteomes" id="UP000250990">
    <property type="component" value="Segment"/>
</dbReference>
<keyword evidence="1" id="KW-0812">Transmembrane</keyword>